<dbReference type="AlphaFoldDB" id="A0A1A5YQD7"/>
<keyword evidence="5" id="KW-0804">Transcription</keyword>
<comment type="caution">
    <text evidence="7">The sequence shown here is derived from an EMBL/GenBank/DDBJ whole genome shotgun (WGS) entry which is preliminary data.</text>
</comment>
<dbReference type="InterPro" id="IPR013324">
    <property type="entry name" value="RNA_pol_sigma_r3/r4-like"/>
</dbReference>
<dbReference type="RefSeq" id="WP_068680438.1">
    <property type="nucleotide sequence ID" value="NZ_LYPA01000032.1"/>
</dbReference>
<keyword evidence="3" id="KW-0731">Sigma factor</keyword>
<dbReference type="GO" id="GO:0003677">
    <property type="term" value="F:DNA binding"/>
    <property type="evidence" value="ECO:0007669"/>
    <property type="project" value="UniProtKB-KW"/>
</dbReference>
<dbReference type="InterPro" id="IPR014284">
    <property type="entry name" value="RNA_pol_sigma-70_dom"/>
</dbReference>
<evidence type="ECO:0000259" key="6">
    <source>
        <dbReference type="Pfam" id="PF08281"/>
    </source>
</evidence>
<evidence type="ECO:0000256" key="4">
    <source>
        <dbReference type="ARBA" id="ARBA00023125"/>
    </source>
</evidence>
<comment type="similarity">
    <text evidence="1">Belongs to the sigma-70 factor family. ECF subfamily.</text>
</comment>
<dbReference type="EMBL" id="LYPA01000032">
    <property type="protein sequence ID" value="OBR67610.1"/>
    <property type="molecule type" value="Genomic_DNA"/>
</dbReference>
<dbReference type="NCBIfam" id="TIGR02937">
    <property type="entry name" value="sigma70-ECF"/>
    <property type="match status" value="1"/>
</dbReference>
<dbReference type="Pfam" id="PF08281">
    <property type="entry name" value="Sigma70_r4_2"/>
    <property type="match status" value="1"/>
</dbReference>
<dbReference type="SUPFAM" id="SSF46785">
    <property type="entry name" value="Winged helix' DNA-binding domain"/>
    <property type="match status" value="1"/>
</dbReference>
<dbReference type="InterPro" id="IPR036390">
    <property type="entry name" value="WH_DNA-bd_sf"/>
</dbReference>
<evidence type="ECO:0000256" key="2">
    <source>
        <dbReference type="ARBA" id="ARBA00023015"/>
    </source>
</evidence>
<proteinExistence type="inferred from homology"/>
<accession>A0A1A5YQD7</accession>
<keyword evidence="8" id="KW-1185">Reference proteome</keyword>
<dbReference type="InterPro" id="IPR013249">
    <property type="entry name" value="RNA_pol_sigma70_r4_t2"/>
</dbReference>
<dbReference type="InterPro" id="IPR036388">
    <property type="entry name" value="WH-like_DNA-bd_sf"/>
</dbReference>
<dbReference type="InterPro" id="IPR039425">
    <property type="entry name" value="RNA_pol_sigma-70-like"/>
</dbReference>
<evidence type="ECO:0000256" key="3">
    <source>
        <dbReference type="ARBA" id="ARBA00023082"/>
    </source>
</evidence>
<dbReference type="OrthoDB" id="9784984at2"/>
<dbReference type="GO" id="GO:0016987">
    <property type="term" value="F:sigma factor activity"/>
    <property type="evidence" value="ECO:0007669"/>
    <property type="project" value="UniProtKB-KW"/>
</dbReference>
<dbReference type="PANTHER" id="PTHR43133">
    <property type="entry name" value="RNA POLYMERASE ECF-TYPE SIGMA FACTO"/>
    <property type="match status" value="1"/>
</dbReference>
<dbReference type="InterPro" id="IPR013325">
    <property type="entry name" value="RNA_pol_sigma_r2"/>
</dbReference>
<name>A0A1A5YQD7_9BACL</name>
<evidence type="ECO:0000313" key="8">
    <source>
        <dbReference type="Proteomes" id="UP000092024"/>
    </source>
</evidence>
<dbReference type="SUPFAM" id="SSF88946">
    <property type="entry name" value="Sigma2 domain of RNA polymerase sigma factors"/>
    <property type="match status" value="1"/>
</dbReference>
<reference evidence="7 8" key="1">
    <citation type="submission" date="2016-05" db="EMBL/GenBank/DDBJ databases">
        <title>Paenibacillus oryzae. sp. nov., isolated from the rice root.</title>
        <authorList>
            <person name="Zhang J."/>
            <person name="Zhang X."/>
        </authorList>
    </citation>
    <scope>NUCLEOTIDE SEQUENCE [LARGE SCALE GENOMIC DNA]</scope>
    <source>
        <strain evidence="7 8">1DrF-4</strain>
    </source>
</reference>
<organism evidence="7 8">
    <name type="scientific">Paenibacillus oryzae</name>
    <dbReference type="NCBI Taxonomy" id="1844972"/>
    <lineage>
        <taxon>Bacteria</taxon>
        <taxon>Bacillati</taxon>
        <taxon>Bacillota</taxon>
        <taxon>Bacilli</taxon>
        <taxon>Bacillales</taxon>
        <taxon>Paenibacillaceae</taxon>
        <taxon>Paenibacillus</taxon>
    </lineage>
</organism>
<dbReference type="Gene3D" id="1.10.1740.10">
    <property type="match status" value="1"/>
</dbReference>
<dbReference type="GO" id="GO:0006352">
    <property type="term" value="P:DNA-templated transcription initiation"/>
    <property type="evidence" value="ECO:0007669"/>
    <property type="project" value="InterPro"/>
</dbReference>
<dbReference type="SUPFAM" id="SSF88659">
    <property type="entry name" value="Sigma3 and sigma4 domains of RNA polymerase sigma factors"/>
    <property type="match status" value="1"/>
</dbReference>
<evidence type="ECO:0000313" key="7">
    <source>
        <dbReference type="EMBL" id="OBR67610.1"/>
    </source>
</evidence>
<keyword evidence="2" id="KW-0805">Transcription regulation</keyword>
<dbReference type="Gene3D" id="1.10.10.10">
    <property type="entry name" value="Winged helix-like DNA-binding domain superfamily/Winged helix DNA-binding domain"/>
    <property type="match status" value="1"/>
</dbReference>
<evidence type="ECO:0000256" key="5">
    <source>
        <dbReference type="ARBA" id="ARBA00023163"/>
    </source>
</evidence>
<keyword evidence="4" id="KW-0238">DNA-binding</keyword>
<dbReference type="STRING" id="1844972.A7K91_22270"/>
<feature type="domain" description="RNA polymerase sigma factor 70 region 4 type 2" evidence="6">
    <location>
        <begin position="106"/>
        <end position="153"/>
    </location>
</feature>
<gene>
    <name evidence="7" type="ORF">A7K91_22270</name>
</gene>
<dbReference type="PANTHER" id="PTHR43133:SF8">
    <property type="entry name" value="RNA POLYMERASE SIGMA FACTOR HI_1459-RELATED"/>
    <property type="match status" value="1"/>
</dbReference>
<protein>
    <recommendedName>
        <fullName evidence="6">RNA polymerase sigma factor 70 region 4 type 2 domain-containing protein</fullName>
    </recommendedName>
</protein>
<sequence length="542" mass="62552">MEKQAADQYMLDYNKKLFGFALSKTRSMEAAEELASQIALEVYAALLKRDNIANPNSYIYRIAQNVYARSVDAACKKTSLSVHMTEIPAKGDFTEELAQSEAYIHLRREIAYLSKVQREIIIRHYFDRMKLDDIARELAIPLGTVKWHMYEAKHSLKEGMINMRQTGSLGLKPVRFCSMGHSGSAGHLGDTSDFLKKRLTQNIAYAAYHEPKTVNEIAEELAVSPLFVEDEVAILEEYGFMDRLPGNKYRTEIFITEPDREIGKKMHEIYNHYAGLLCTHYVPDVIEAMRDIDKADIYIPDNDMNLLFWAAITYSIGNKLQIKNVDHKRFSVKRKDGGDYIAFATLEADFESEVDEERYRVCGDMRRGSDKYPVMAWQLNTYYDSRELDWQSNRSADFEYVYEYLSGSLSKEPSQVDKYRRLCDKGYIQLYNGQEQVNLIVTRAEGGREYSSRLFELLPEPSEVVVRIGEELDKEIYELNKSRYPKHMQQLFQAFSSNCMSDNNMRSRVLEQLVQSGVLTEPSERHKSGLNTIVFSDILPQA</sequence>
<dbReference type="Proteomes" id="UP000092024">
    <property type="component" value="Unassembled WGS sequence"/>
</dbReference>
<evidence type="ECO:0000256" key="1">
    <source>
        <dbReference type="ARBA" id="ARBA00010641"/>
    </source>
</evidence>